<dbReference type="Proteomes" id="UP000784294">
    <property type="component" value="Unassembled WGS sequence"/>
</dbReference>
<gene>
    <name evidence="1" type="ORF">PXEA_LOCUS21102</name>
</gene>
<dbReference type="AlphaFoldDB" id="A0A448X494"/>
<proteinExistence type="predicted"/>
<protein>
    <submittedName>
        <fullName evidence="1">Uncharacterized protein</fullName>
    </submittedName>
</protein>
<name>A0A448X494_9PLAT</name>
<comment type="caution">
    <text evidence="1">The sequence shown here is derived from an EMBL/GenBank/DDBJ whole genome shotgun (WGS) entry which is preliminary data.</text>
</comment>
<organism evidence="1 2">
    <name type="scientific">Protopolystoma xenopodis</name>
    <dbReference type="NCBI Taxonomy" id="117903"/>
    <lineage>
        <taxon>Eukaryota</taxon>
        <taxon>Metazoa</taxon>
        <taxon>Spiralia</taxon>
        <taxon>Lophotrochozoa</taxon>
        <taxon>Platyhelminthes</taxon>
        <taxon>Monogenea</taxon>
        <taxon>Polyopisthocotylea</taxon>
        <taxon>Polystomatidea</taxon>
        <taxon>Polystomatidae</taxon>
        <taxon>Protopolystoma</taxon>
    </lineage>
</organism>
<keyword evidence="2" id="KW-1185">Reference proteome</keyword>
<sequence length="222" mass="24822">MPEIRNLPPLQLLCDIQSLKLLRTELDSAVVYVEKEASHIAEYLTEINSLLAERGYYHDRISVIDKDLSSLYDTLSAAQLQYDSSLALVVSLNIQYKMLLDKINKCHKDLDLKSEVIEKDFEAISIAASDPYYAKRKCEIMADKCLLVGRFEGDRNSPVLGNLPKTNSRNGAALSSVALSLELPFFSLPVDQITTSQQSSSLVIEKSQSHQGNLLVLDVRFV</sequence>
<reference evidence="1" key="1">
    <citation type="submission" date="2018-11" db="EMBL/GenBank/DDBJ databases">
        <authorList>
            <consortium name="Pathogen Informatics"/>
        </authorList>
    </citation>
    <scope>NUCLEOTIDE SEQUENCE</scope>
</reference>
<evidence type="ECO:0000313" key="2">
    <source>
        <dbReference type="Proteomes" id="UP000784294"/>
    </source>
</evidence>
<evidence type="ECO:0000313" key="1">
    <source>
        <dbReference type="EMBL" id="VEL27662.1"/>
    </source>
</evidence>
<dbReference type="EMBL" id="CAAALY010088874">
    <property type="protein sequence ID" value="VEL27662.1"/>
    <property type="molecule type" value="Genomic_DNA"/>
</dbReference>
<accession>A0A448X494</accession>